<comment type="similarity">
    <text evidence="1">Belongs to the peptidase C40 family.</text>
</comment>
<evidence type="ECO:0000313" key="9">
    <source>
        <dbReference type="Proteomes" id="UP000242415"/>
    </source>
</evidence>
<protein>
    <submittedName>
        <fullName evidence="8">Cell wall-associated hydrolase, NlpC family</fullName>
    </submittedName>
</protein>
<feature type="coiled-coil region" evidence="5">
    <location>
        <begin position="33"/>
        <end position="74"/>
    </location>
</feature>
<organism evidence="8 9">
    <name type="scientific">Micromonospora pattaloongensis</name>
    <dbReference type="NCBI Taxonomy" id="405436"/>
    <lineage>
        <taxon>Bacteria</taxon>
        <taxon>Bacillati</taxon>
        <taxon>Actinomycetota</taxon>
        <taxon>Actinomycetes</taxon>
        <taxon>Micromonosporales</taxon>
        <taxon>Micromonosporaceae</taxon>
        <taxon>Micromonospora</taxon>
    </lineage>
</organism>
<dbReference type="PANTHER" id="PTHR47359:SF3">
    <property type="entry name" value="NLP_P60 DOMAIN-CONTAINING PROTEIN-RELATED"/>
    <property type="match status" value="1"/>
</dbReference>
<dbReference type="AlphaFoldDB" id="A0A1H3MRQ1"/>
<dbReference type="Proteomes" id="UP000242415">
    <property type="component" value="Unassembled WGS sequence"/>
</dbReference>
<evidence type="ECO:0000313" key="8">
    <source>
        <dbReference type="EMBL" id="SDY79286.1"/>
    </source>
</evidence>
<dbReference type="EMBL" id="FNPH01000003">
    <property type="protein sequence ID" value="SDY79286.1"/>
    <property type="molecule type" value="Genomic_DNA"/>
</dbReference>
<dbReference type="PANTHER" id="PTHR47359">
    <property type="entry name" value="PEPTIDOGLYCAN DL-ENDOPEPTIDASE CWLO"/>
    <property type="match status" value="1"/>
</dbReference>
<keyword evidence="4" id="KW-0788">Thiol protease</keyword>
<feature type="chain" id="PRO_5017334677" evidence="6">
    <location>
        <begin position="30"/>
        <end position="323"/>
    </location>
</feature>
<dbReference type="RefSeq" id="WP_091555509.1">
    <property type="nucleotide sequence ID" value="NZ_FNPH01000003.1"/>
</dbReference>
<evidence type="ECO:0000256" key="4">
    <source>
        <dbReference type="ARBA" id="ARBA00022807"/>
    </source>
</evidence>
<name>A0A1H3MRQ1_9ACTN</name>
<evidence type="ECO:0000256" key="6">
    <source>
        <dbReference type="SAM" id="SignalP"/>
    </source>
</evidence>
<evidence type="ECO:0000259" key="7">
    <source>
        <dbReference type="PROSITE" id="PS51935"/>
    </source>
</evidence>
<evidence type="ECO:0000256" key="3">
    <source>
        <dbReference type="ARBA" id="ARBA00022801"/>
    </source>
</evidence>
<dbReference type="Gene3D" id="6.10.250.3150">
    <property type="match status" value="1"/>
</dbReference>
<reference evidence="9" key="1">
    <citation type="submission" date="2016-10" db="EMBL/GenBank/DDBJ databases">
        <authorList>
            <person name="Varghese N."/>
            <person name="Submissions S."/>
        </authorList>
    </citation>
    <scope>NUCLEOTIDE SEQUENCE [LARGE SCALE GENOMIC DNA]</scope>
    <source>
        <strain evidence="9">DSM 45245</strain>
    </source>
</reference>
<feature type="signal peptide" evidence="6">
    <location>
        <begin position="1"/>
        <end position="29"/>
    </location>
</feature>
<feature type="domain" description="NlpC/P60" evidence="7">
    <location>
        <begin position="208"/>
        <end position="323"/>
    </location>
</feature>
<evidence type="ECO:0000256" key="1">
    <source>
        <dbReference type="ARBA" id="ARBA00007074"/>
    </source>
</evidence>
<dbReference type="InterPro" id="IPR051794">
    <property type="entry name" value="PG_Endopeptidase_C40"/>
</dbReference>
<keyword evidence="3 8" id="KW-0378">Hydrolase</keyword>
<dbReference type="GO" id="GO:0006508">
    <property type="term" value="P:proteolysis"/>
    <property type="evidence" value="ECO:0007669"/>
    <property type="project" value="UniProtKB-KW"/>
</dbReference>
<keyword evidence="9" id="KW-1185">Reference proteome</keyword>
<evidence type="ECO:0000256" key="2">
    <source>
        <dbReference type="ARBA" id="ARBA00022670"/>
    </source>
</evidence>
<keyword evidence="5" id="KW-0175">Coiled coil</keyword>
<proteinExistence type="inferred from homology"/>
<keyword evidence="2" id="KW-0645">Protease</keyword>
<dbReference type="InterPro" id="IPR000064">
    <property type="entry name" value="NLP_P60_dom"/>
</dbReference>
<dbReference type="InterPro" id="IPR038765">
    <property type="entry name" value="Papain-like_cys_pep_sf"/>
</dbReference>
<sequence length="323" mass="35043">MPIFPHAGRAATLVAAALTAALLSGPAAAEPSAAELDRRINQASRELEVVVEQYNDLREDMRATQRQATALDAKMAPLEQQLAARRHQVGALAANTYRSSSGLRPMAAALNSESAQGFLDYLLVLDRLSRDQRQAIAGLNSSRLRFDAARTAAQRLADRQRTQQQRLTAKKKQVEAELSRLVRLRDGRTVQVATDPRAVGHRLPDLPPGAAATAVKFAYAQLGKPYGWGAAGPRAYDCSGLTSAAWAAAGIRLPHSSQRQWTSVTRVSRPELQPGDLIFYYGDLHHVGMYVGAGMMIHAPQEGQSVRLNAVNFQPVYGYGRPG</sequence>
<feature type="coiled-coil region" evidence="5">
    <location>
        <begin position="157"/>
        <end position="184"/>
    </location>
</feature>
<dbReference type="PROSITE" id="PS51935">
    <property type="entry name" value="NLPC_P60"/>
    <property type="match status" value="1"/>
</dbReference>
<dbReference type="GO" id="GO:0008234">
    <property type="term" value="F:cysteine-type peptidase activity"/>
    <property type="evidence" value="ECO:0007669"/>
    <property type="project" value="UniProtKB-KW"/>
</dbReference>
<keyword evidence="6" id="KW-0732">Signal</keyword>
<dbReference type="SUPFAM" id="SSF54001">
    <property type="entry name" value="Cysteine proteinases"/>
    <property type="match status" value="1"/>
</dbReference>
<accession>A0A1H3MRQ1</accession>
<dbReference type="STRING" id="405436.SAMN05444365_103494"/>
<dbReference type="OrthoDB" id="5177647at2"/>
<evidence type="ECO:0000256" key="5">
    <source>
        <dbReference type="SAM" id="Coils"/>
    </source>
</evidence>
<dbReference type="Pfam" id="PF00877">
    <property type="entry name" value="NLPC_P60"/>
    <property type="match status" value="1"/>
</dbReference>
<gene>
    <name evidence="8" type="ORF">SAMN05444365_103494</name>
</gene>
<dbReference type="Gene3D" id="3.90.1720.10">
    <property type="entry name" value="endopeptidase domain like (from Nostoc punctiforme)"/>
    <property type="match status" value="1"/>
</dbReference>